<name>A0A645ETP3_9ZZZZ</name>
<protein>
    <submittedName>
        <fullName evidence="8">Periplasmic [NiFeSe] hydrogenase large subunit</fullName>
        <ecNumber evidence="8">1.12.99.6</ecNumber>
    </submittedName>
</protein>
<organism evidence="8">
    <name type="scientific">bioreactor metagenome</name>
    <dbReference type="NCBI Taxonomy" id="1076179"/>
    <lineage>
        <taxon>unclassified sequences</taxon>
        <taxon>metagenomes</taxon>
        <taxon>ecological metagenomes</taxon>
    </lineage>
</organism>
<proteinExistence type="inferred from homology"/>
<keyword evidence="6" id="KW-0479">Metal-binding</keyword>
<evidence type="ECO:0000313" key="8">
    <source>
        <dbReference type="EMBL" id="MPN05217.1"/>
    </source>
</evidence>
<dbReference type="GO" id="GO:0030313">
    <property type="term" value="C:cell envelope"/>
    <property type="evidence" value="ECO:0007669"/>
    <property type="project" value="UniProtKB-SubCell"/>
</dbReference>
<dbReference type="InterPro" id="IPR029014">
    <property type="entry name" value="NiFe-Hase_large"/>
</dbReference>
<evidence type="ECO:0000256" key="4">
    <source>
        <dbReference type="ARBA" id="ARBA00011771"/>
    </source>
</evidence>
<gene>
    <name evidence="8" type="ORF">SDC9_152467</name>
</gene>
<comment type="caution">
    <text evidence="8">The sequence shown here is derived from an EMBL/GenBank/DDBJ whole genome shotgun (WGS) entry which is preliminary data.</text>
</comment>
<dbReference type="Pfam" id="PF00374">
    <property type="entry name" value="NiFeSe_Hases"/>
    <property type="match status" value="1"/>
</dbReference>
<evidence type="ECO:0000256" key="1">
    <source>
        <dbReference type="ARBA" id="ARBA00001967"/>
    </source>
</evidence>
<reference evidence="8" key="1">
    <citation type="submission" date="2019-08" db="EMBL/GenBank/DDBJ databases">
        <authorList>
            <person name="Kucharzyk K."/>
            <person name="Murdoch R.W."/>
            <person name="Higgins S."/>
            <person name="Loffler F."/>
        </authorList>
    </citation>
    <scope>NUCLEOTIDE SEQUENCE</scope>
</reference>
<dbReference type="Gene3D" id="1.10.645.10">
    <property type="entry name" value="Cytochrome-c3 Hydrogenase, chain B"/>
    <property type="match status" value="1"/>
</dbReference>
<dbReference type="PANTHER" id="PTHR42958">
    <property type="entry name" value="HYDROGENASE-2 LARGE CHAIN"/>
    <property type="match status" value="1"/>
</dbReference>
<evidence type="ECO:0000256" key="2">
    <source>
        <dbReference type="ARBA" id="ARBA00004196"/>
    </source>
</evidence>
<dbReference type="GO" id="GO:0008901">
    <property type="term" value="F:ferredoxin hydrogenase activity"/>
    <property type="evidence" value="ECO:0007669"/>
    <property type="project" value="InterPro"/>
</dbReference>
<dbReference type="InterPro" id="IPR018194">
    <property type="entry name" value="Ni-dep_hyd_lsu_Ni_BS"/>
</dbReference>
<dbReference type="PANTHER" id="PTHR42958:SF2">
    <property type="entry name" value="UPTAKE HYDROGENASE LARGE SUBUNIT"/>
    <property type="match status" value="1"/>
</dbReference>
<dbReference type="GO" id="GO:0033748">
    <property type="term" value="F:hydrogenase (acceptor) activity"/>
    <property type="evidence" value="ECO:0007669"/>
    <property type="project" value="UniProtKB-EC"/>
</dbReference>
<comment type="subcellular location">
    <subcellularLocation>
        <location evidence="2">Cell envelope</location>
    </subcellularLocation>
</comment>
<keyword evidence="5" id="KW-0533">Nickel</keyword>
<evidence type="ECO:0000256" key="5">
    <source>
        <dbReference type="ARBA" id="ARBA00022596"/>
    </source>
</evidence>
<comment type="subunit">
    <text evidence="4">Heterodimer of a large and a small subunit.</text>
</comment>
<dbReference type="InterPro" id="IPR050867">
    <property type="entry name" value="NiFe/NiFeSe_hydrgnase_LSU"/>
</dbReference>
<dbReference type="PROSITE" id="PS00508">
    <property type="entry name" value="NI_HGENASE_L_2"/>
    <property type="match status" value="1"/>
</dbReference>
<comment type="similarity">
    <text evidence="3">Belongs to the [NiFe]/[NiFeSe] hydrogenase large subunit family.</text>
</comment>
<evidence type="ECO:0000256" key="7">
    <source>
        <dbReference type="ARBA" id="ARBA00023002"/>
    </source>
</evidence>
<dbReference type="InterPro" id="IPR001501">
    <property type="entry name" value="Ni-dep_hyd_lsu"/>
</dbReference>
<dbReference type="AlphaFoldDB" id="A0A645ETP3"/>
<accession>A0A645ETP3</accession>
<keyword evidence="7 8" id="KW-0560">Oxidoreductase</keyword>
<dbReference type="GO" id="GO:0016151">
    <property type="term" value="F:nickel cation binding"/>
    <property type="evidence" value="ECO:0007669"/>
    <property type="project" value="InterPro"/>
</dbReference>
<dbReference type="EMBL" id="VSSQ01051131">
    <property type="protein sequence ID" value="MPN05217.1"/>
    <property type="molecule type" value="Genomic_DNA"/>
</dbReference>
<evidence type="ECO:0000256" key="3">
    <source>
        <dbReference type="ARBA" id="ARBA00009292"/>
    </source>
</evidence>
<evidence type="ECO:0000256" key="6">
    <source>
        <dbReference type="ARBA" id="ARBA00022723"/>
    </source>
</evidence>
<sequence length="90" mass="10001">MRGPLLHCVLVEEEQVVRYDIITPTGWNFSPKDNSGNRGPAETALVGAEISSPELKYVIPGRIIRSFDPCIACATHLLDCRTDNVDEILY</sequence>
<comment type="cofactor">
    <cofactor evidence="1">
        <name>Ni(2+)</name>
        <dbReference type="ChEBI" id="CHEBI:49786"/>
    </cofactor>
</comment>
<dbReference type="SUPFAM" id="SSF56762">
    <property type="entry name" value="HydB/Nqo4-like"/>
    <property type="match status" value="1"/>
</dbReference>
<dbReference type="EC" id="1.12.99.6" evidence="8"/>